<accession>A0AAU9KCX8</accession>
<evidence type="ECO:0000313" key="2">
    <source>
        <dbReference type="EMBL" id="CAG9333466.1"/>
    </source>
</evidence>
<keyword evidence="1" id="KW-1133">Transmembrane helix</keyword>
<feature type="transmembrane region" description="Helical" evidence="1">
    <location>
        <begin position="57"/>
        <end position="75"/>
    </location>
</feature>
<evidence type="ECO:0000256" key="1">
    <source>
        <dbReference type="SAM" id="Phobius"/>
    </source>
</evidence>
<sequence length="255" mass="29708">MIAIDDAALALIQYFLCSLYSYPHLKLYCWKIWILFIFILQISIGCLKIGNNKTPRWYYGAFGFTFCIIIAVITAAQAESFWQFAVFSLILLSLIALQYIPEINLENKGYGGLLRLFTHGFLLIELNSITITGEISFKLFLDMIPTHLLYQNWKIIFELCAFSEDIKAKTVTTAVLLGRHECYRLFVVLNLFIALYTIIDIISYGSIRGLTFLLLPWLFSQILRLRNMKLKRLENETFWYMLIHNFLTVITLVYS</sequence>
<keyword evidence="1" id="KW-0472">Membrane</keyword>
<proteinExistence type="predicted"/>
<gene>
    <name evidence="2" type="ORF">BSTOLATCC_MIC58278</name>
</gene>
<organism evidence="2 3">
    <name type="scientific">Blepharisma stoltei</name>
    <dbReference type="NCBI Taxonomy" id="1481888"/>
    <lineage>
        <taxon>Eukaryota</taxon>
        <taxon>Sar</taxon>
        <taxon>Alveolata</taxon>
        <taxon>Ciliophora</taxon>
        <taxon>Postciliodesmatophora</taxon>
        <taxon>Heterotrichea</taxon>
        <taxon>Heterotrichida</taxon>
        <taxon>Blepharismidae</taxon>
        <taxon>Blepharisma</taxon>
    </lineage>
</organism>
<reference evidence="2" key="1">
    <citation type="submission" date="2021-09" db="EMBL/GenBank/DDBJ databases">
        <authorList>
            <consortium name="AG Swart"/>
            <person name="Singh M."/>
            <person name="Singh A."/>
            <person name="Seah K."/>
            <person name="Emmerich C."/>
        </authorList>
    </citation>
    <scope>NUCLEOTIDE SEQUENCE</scope>
    <source>
        <strain evidence="2">ATCC30299</strain>
    </source>
</reference>
<keyword evidence="3" id="KW-1185">Reference proteome</keyword>
<dbReference type="Proteomes" id="UP001162131">
    <property type="component" value="Unassembled WGS sequence"/>
</dbReference>
<dbReference type="AlphaFoldDB" id="A0AAU9KCX8"/>
<feature type="transmembrane region" description="Helical" evidence="1">
    <location>
        <begin position="81"/>
        <end position="100"/>
    </location>
</feature>
<feature type="transmembrane region" description="Helical" evidence="1">
    <location>
        <begin position="237"/>
        <end position="254"/>
    </location>
</feature>
<name>A0AAU9KCX8_9CILI</name>
<comment type="caution">
    <text evidence="2">The sequence shown here is derived from an EMBL/GenBank/DDBJ whole genome shotgun (WGS) entry which is preliminary data.</text>
</comment>
<protein>
    <submittedName>
        <fullName evidence="2">Uncharacterized protein</fullName>
    </submittedName>
</protein>
<feature type="transmembrane region" description="Helical" evidence="1">
    <location>
        <begin position="30"/>
        <end position="50"/>
    </location>
</feature>
<evidence type="ECO:0000313" key="3">
    <source>
        <dbReference type="Proteomes" id="UP001162131"/>
    </source>
</evidence>
<feature type="transmembrane region" description="Helical" evidence="1">
    <location>
        <begin position="182"/>
        <end position="199"/>
    </location>
</feature>
<keyword evidence="1" id="KW-0812">Transmembrane</keyword>
<dbReference type="EMBL" id="CAJZBQ010000056">
    <property type="protein sequence ID" value="CAG9333466.1"/>
    <property type="molecule type" value="Genomic_DNA"/>
</dbReference>